<evidence type="ECO:0000313" key="5">
    <source>
        <dbReference type="EMBL" id="CUQ84784.1"/>
    </source>
</evidence>
<dbReference type="InterPro" id="IPR036412">
    <property type="entry name" value="HAD-like_sf"/>
</dbReference>
<protein>
    <submittedName>
        <fullName evidence="5">Copper exporting ATPase</fullName>
    </submittedName>
</protein>
<evidence type="ECO:0000256" key="1">
    <source>
        <dbReference type="ARBA" id="ARBA00022967"/>
    </source>
</evidence>
<accession>A0A174ZC16</accession>
<proteinExistence type="predicted"/>
<evidence type="ECO:0000256" key="2">
    <source>
        <dbReference type="SAM" id="Coils"/>
    </source>
</evidence>
<gene>
    <name evidence="5" type="ORF">ERS852540_00980</name>
</gene>
<dbReference type="SUPFAM" id="SSF56784">
    <property type="entry name" value="HAD-like"/>
    <property type="match status" value="1"/>
</dbReference>
<dbReference type="AlphaFoldDB" id="A0A174ZC16"/>
<dbReference type="GO" id="GO:0000166">
    <property type="term" value="F:nucleotide binding"/>
    <property type="evidence" value="ECO:0007669"/>
    <property type="project" value="InterPro"/>
</dbReference>
<dbReference type="Proteomes" id="UP000095662">
    <property type="component" value="Unassembled WGS sequence"/>
</dbReference>
<feature type="transmembrane region" description="Helical" evidence="4">
    <location>
        <begin position="638"/>
        <end position="661"/>
    </location>
</feature>
<dbReference type="InterPro" id="IPR023214">
    <property type="entry name" value="HAD_sf"/>
</dbReference>
<name>A0A174ZC16_9FIRM</name>
<feature type="coiled-coil region" evidence="2">
    <location>
        <begin position="277"/>
        <end position="304"/>
    </location>
</feature>
<keyword evidence="4" id="KW-0812">Transmembrane</keyword>
<dbReference type="PANTHER" id="PTHR43520:SF8">
    <property type="entry name" value="P-TYPE CU(+) TRANSPORTER"/>
    <property type="match status" value="1"/>
</dbReference>
<dbReference type="GO" id="GO:0043682">
    <property type="term" value="F:P-type divalent copper transporter activity"/>
    <property type="evidence" value="ECO:0007669"/>
    <property type="project" value="TreeGrafter"/>
</dbReference>
<dbReference type="PANTHER" id="PTHR43520">
    <property type="entry name" value="ATP7, ISOFORM B"/>
    <property type="match status" value="1"/>
</dbReference>
<feature type="transmembrane region" description="Helical" evidence="4">
    <location>
        <begin position="953"/>
        <end position="972"/>
    </location>
</feature>
<feature type="transmembrane region" description="Helical" evidence="4">
    <location>
        <begin position="605"/>
        <end position="626"/>
    </location>
</feature>
<feature type="compositionally biased region" description="Basic and acidic residues" evidence="3">
    <location>
        <begin position="77"/>
        <end position="112"/>
    </location>
</feature>
<evidence type="ECO:0000256" key="4">
    <source>
        <dbReference type="SAM" id="Phobius"/>
    </source>
</evidence>
<organism evidence="5 6">
    <name type="scientific">[Eubacterium] siraeum</name>
    <dbReference type="NCBI Taxonomy" id="39492"/>
    <lineage>
        <taxon>Bacteria</taxon>
        <taxon>Bacillati</taxon>
        <taxon>Bacillota</taxon>
        <taxon>Clostridia</taxon>
        <taxon>Eubacteriales</taxon>
        <taxon>Oscillospiraceae</taxon>
        <taxon>Oscillospiraceae incertae sedis</taxon>
    </lineage>
</organism>
<dbReference type="GO" id="GO:0055070">
    <property type="term" value="P:copper ion homeostasis"/>
    <property type="evidence" value="ECO:0007669"/>
    <property type="project" value="TreeGrafter"/>
</dbReference>
<feature type="transmembrane region" description="Helical" evidence="4">
    <location>
        <begin position="928"/>
        <end position="947"/>
    </location>
</feature>
<dbReference type="Gene3D" id="3.40.50.1000">
    <property type="entry name" value="HAD superfamily/HAD-like"/>
    <property type="match status" value="1"/>
</dbReference>
<evidence type="ECO:0000313" key="6">
    <source>
        <dbReference type="Proteomes" id="UP000095662"/>
    </source>
</evidence>
<feature type="transmembrane region" description="Helical" evidence="4">
    <location>
        <begin position="513"/>
        <end position="533"/>
    </location>
</feature>
<feature type="compositionally biased region" description="Basic and acidic residues" evidence="3">
    <location>
        <begin position="28"/>
        <end position="39"/>
    </location>
</feature>
<dbReference type="InterPro" id="IPR023299">
    <property type="entry name" value="ATPase_P-typ_cyto_dom_N"/>
</dbReference>
<dbReference type="GO" id="GO:0016020">
    <property type="term" value="C:membrane"/>
    <property type="evidence" value="ECO:0007669"/>
    <property type="project" value="TreeGrafter"/>
</dbReference>
<feature type="region of interest" description="Disordered" evidence="3">
    <location>
        <begin position="71"/>
        <end position="112"/>
    </location>
</feature>
<dbReference type="EMBL" id="CZBY01000006">
    <property type="protein sequence ID" value="CUQ84784.1"/>
    <property type="molecule type" value="Genomic_DNA"/>
</dbReference>
<keyword evidence="1" id="KW-1278">Translocase</keyword>
<dbReference type="GO" id="GO:0005507">
    <property type="term" value="F:copper ion binding"/>
    <property type="evidence" value="ECO:0007669"/>
    <property type="project" value="TreeGrafter"/>
</dbReference>
<keyword evidence="2" id="KW-0175">Coiled coil</keyword>
<keyword evidence="4" id="KW-1133">Transmembrane helix</keyword>
<dbReference type="Gene3D" id="3.40.1110.10">
    <property type="entry name" value="Calcium-transporting ATPase, cytoplasmic domain N"/>
    <property type="match status" value="1"/>
</dbReference>
<dbReference type="OrthoDB" id="1862699at2"/>
<feature type="transmembrane region" description="Helical" evidence="4">
    <location>
        <begin position="485"/>
        <end position="507"/>
    </location>
</feature>
<reference evidence="5 6" key="1">
    <citation type="submission" date="2015-09" db="EMBL/GenBank/DDBJ databases">
        <authorList>
            <consortium name="Pathogen Informatics"/>
        </authorList>
    </citation>
    <scope>NUCLEOTIDE SEQUENCE [LARGE SCALE GENOMIC DNA]</scope>
    <source>
        <strain evidence="5 6">2789STDY5834928</strain>
    </source>
</reference>
<feature type="transmembrane region" description="Helical" evidence="4">
    <location>
        <begin position="405"/>
        <end position="428"/>
    </location>
</feature>
<sequence>MADYSIDDILAELDAKKSGDSDNTVRSYGDDTPPRHHDISATAIIEGLDGSEDGVYLREKDGDTENVDAEYINEAQDGSKEVSKATSYESRKDNGSTDNSDIDKITGEQSDVDKVLGETDNFMIADASSEIDIDEHKAKALAENEKAVQAKPAETEKAPEPVHEIRKEIVSDEEKRRMMLEKERENSDPDDMLALVNPLEVKEKVNEQVKEKELVSVAELSGMYAGNTQGIAGDDLKAIAPQKTSLAEKISDTADVSEKAVSNTKSDDAPVKEYHGKKSTDNLIEKLNRNLAQQRKENVKAYRTITLNTINGDRATLPHPLNIDYQKQIIEATGAIPTENPAVEEEKQAELAAAKKHKLKDFVLEDEVPEAEEQAEPEEEFEDYDSTGQIWADLCASHKGLKIRLGMLTVITMISVIIAVMNDFSLFAKLGLGSAFNFINGTTGDVNSLIYIYLVLGVLGIAICSTAISNGAVKLVTGKADCDSVCAFTSVLSLIGGVISLVDVQTFKLGHSFIYLSTALVGLMFNTIGKIYMISRAKRNFKFISGDSQKYYAQVIDGEERASALTRAAGEKIPVIAAMRKTEFLTDFLKSSYCDDEADRMSIKLIIASLVAGLVAGILAFINPFGSEFATSGAENPLYWAISAAIATILAVTPFSLLFVVNRPLSRASKKLSECNAALLGYDAAIEFSDVNTVMTDAKTLFPAGSVQIKKLKRWQKKNSIIKTSVDEAILMAASLAIHTDGILSYPFYDMTLGNKELLKKVDNCIYEDNCGVTGWIGTKRVMLGGRALMEMHNIDLPNKKNERKYCPEGLEPVYLAVSGDIVAMFVVGMTANPEIQSTLKALQSKGITVLVHTTDSLVTAESLADIFELDPSLVKVLPHEAHEEYSESTKYTSRGNGGLSCSGTFTSFARAIMAAKNLVRDFSLSKAIMLGSSALGLLLVLVMVLLREMTLLTPSVITLYNTVAVLVMMAVQNVRKY</sequence>
<keyword evidence="4" id="KW-0472">Membrane</keyword>
<dbReference type="STRING" id="39492.ERS852540_00980"/>
<feature type="transmembrane region" description="Helical" evidence="4">
    <location>
        <begin position="448"/>
        <end position="473"/>
    </location>
</feature>
<evidence type="ECO:0000256" key="3">
    <source>
        <dbReference type="SAM" id="MobiDB-lite"/>
    </source>
</evidence>
<feature type="region of interest" description="Disordered" evidence="3">
    <location>
        <begin position="17"/>
        <end position="45"/>
    </location>
</feature>